<feature type="transmembrane region" description="Helical" evidence="2">
    <location>
        <begin position="6"/>
        <end position="23"/>
    </location>
</feature>
<organism evidence="3 4">
    <name type="scientific">Psychrobacter piechaudii</name>
    <dbReference type="NCBI Taxonomy" id="1945521"/>
    <lineage>
        <taxon>Bacteria</taxon>
        <taxon>Pseudomonadati</taxon>
        <taxon>Pseudomonadota</taxon>
        <taxon>Gammaproteobacteria</taxon>
        <taxon>Moraxellales</taxon>
        <taxon>Moraxellaceae</taxon>
        <taxon>Psychrobacter</taxon>
    </lineage>
</organism>
<feature type="compositionally biased region" description="Low complexity" evidence="1">
    <location>
        <begin position="83"/>
        <end position="94"/>
    </location>
</feature>
<accession>A0A1R4G981</accession>
<dbReference type="Proteomes" id="UP000188357">
    <property type="component" value="Unassembled WGS sequence"/>
</dbReference>
<feature type="compositionally biased region" description="Acidic residues" evidence="1">
    <location>
        <begin position="95"/>
        <end position="113"/>
    </location>
</feature>
<reference evidence="3 4" key="1">
    <citation type="submission" date="2017-02" db="EMBL/GenBank/DDBJ databases">
        <authorList>
            <person name="Peterson S.W."/>
        </authorList>
    </citation>
    <scope>NUCLEOTIDE SEQUENCE [LARGE SCALE GENOMIC DNA]</scope>
    <source>
        <strain evidence="3">Psychrobacter_piechaudii</strain>
    </source>
</reference>
<evidence type="ECO:0000256" key="1">
    <source>
        <dbReference type="SAM" id="MobiDB-lite"/>
    </source>
</evidence>
<dbReference type="EMBL" id="FUGE01000023">
    <property type="protein sequence ID" value="SJM64744.1"/>
    <property type="molecule type" value="Genomic_DNA"/>
</dbReference>
<feature type="compositionally biased region" description="Polar residues" evidence="1">
    <location>
        <begin position="38"/>
        <end position="47"/>
    </location>
</feature>
<keyword evidence="2" id="KW-0472">Membrane</keyword>
<gene>
    <name evidence="3" type="ORF">A1232T_00048</name>
</gene>
<evidence type="ECO:0000313" key="3">
    <source>
        <dbReference type="EMBL" id="SJM64744.1"/>
    </source>
</evidence>
<proteinExistence type="predicted"/>
<dbReference type="AlphaFoldDB" id="A0A1R4G981"/>
<feature type="region of interest" description="Disordered" evidence="1">
    <location>
        <begin position="29"/>
        <end position="113"/>
    </location>
</feature>
<evidence type="ECO:0000313" key="4">
    <source>
        <dbReference type="Proteomes" id="UP000188357"/>
    </source>
</evidence>
<evidence type="ECO:0000256" key="2">
    <source>
        <dbReference type="SAM" id="Phobius"/>
    </source>
</evidence>
<keyword evidence="2" id="KW-1133">Transmembrane helix</keyword>
<dbReference type="RefSeq" id="WP_077449925.1">
    <property type="nucleotide sequence ID" value="NZ_FUGE01000023.1"/>
</dbReference>
<sequence length="113" mass="12269">MSLRVIIGLIVILLLILLFFIVSRDESSAAKSRGVVKSNEQSTPNNDVHSHKSQTGVADVSLNDHPDSDNLSDQQILGQNKKTATATVASASDTVEYEPSETSEQPLFDEDEL</sequence>
<feature type="compositionally biased region" description="Polar residues" evidence="1">
    <location>
        <begin position="69"/>
        <end position="82"/>
    </location>
</feature>
<name>A0A1R4G981_9GAMM</name>
<protein>
    <submittedName>
        <fullName evidence="3">Uncharacterized protein</fullName>
    </submittedName>
</protein>
<keyword evidence="4" id="KW-1185">Reference proteome</keyword>
<keyword evidence="2" id="KW-0812">Transmembrane</keyword>